<dbReference type="SUPFAM" id="SSF52540">
    <property type="entry name" value="P-loop containing nucleoside triphosphate hydrolases"/>
    <property type="match status" value="1"/>
</dbReference>
<dbReference type="GeneID" id="104603861"/>
<dbReference type="GO" id="GO:0005524">
    <property type="term" value="F:ATP binding"/>
    <property type="evidence" value="ECO:0007669"/>
    <property type="project" value="UniProtKB-KW"/>
</dbReference>
<organism evidence="9 11">
    <name type="scientific">Nelumbo nucifera</name>
    <name type="common">Sacred lotus</name>
    <dbReference type="NCBI Taxonomy" id="4432"/>
    <lineage>
        <taxon>Eukaryota</taxon>
        <taxon>Viridiplantae</taxon>
        <taxon>Streptophyta</taxon>
        <taxon>Embryophyta</taxon>
        <taxon>Tracheophyta</taxon>
        <taxon>Spermatophyta</taxon>
        <taxon>Magnoliopsida</taxon>
        <taxon>Proteales</taxon>
        <taxon>Nelumbonaceae</taxon>
        <taxon>Nelumbo</taxon>
    </lineage>
</organism>
<evidence type="ECO:0000313" key="10">
    <source>
        <dbReference type="RefSeq" id="XP_019054379.1"/>
    </source>
</evidence>
<dbReference type="GO" id="GO:0005634">
    <property type="term" value="C:nucleus"/>
    <property type="evidence" value="ECO:0007669"/>
    <property type="project" value="UniProtKB-SubCell"/>
</dbReference>
<dbReference type="Gene3D" id="1.10.8.60">
    <property type="match status" value="1"/>
</dbReference>
<evidence type="ECO:0000313" key="11">
    <source>
        <dbReference type="RefSeq" id="XP_019054380.1"/>
    </source>
</evidence>
<feature type="compositionally biased region" description="Acidic residues" evidence="8">
    <location>
        <begin position="602"/>
        <end position="628"/>
    </location>
</feature>
<evidence type="ECO:0000256" key="1">
    <source>
        <dbReference type="ARBA" id="ARBA00004123"/>
    </source>
</evidence>
<dbReference type="Proteomes" id="UP000189703">
    <property type="component" value="Unplaced"/>
</dbReference>
<dbReference type="InterPro" id="IPR004582">
    <property type="entry name" value="Checkpoint_prot_Rad17_Rad24"/>
</dbReference>
<dbReference type="GO" id="GO:0006281">
    <property type="term" value="P:DNA repair"/>
    <property type="evidence" value="ECO:0000318"/>
    <property type="project" value="GO_Central"/>
</dbReference>
<protein>
    <submittedName>
        <fullName evidence="10 11">Cell cycle checkpoint protein RAD17 isoform X1</fullName>
    </submittedName>
</protein>
<evidence type="ECO:0000256" key="2">
    <source>
        <dbReference type="ARBA" id="ARBA00006168"/>
    </source>
</evidence>
<gene>
    <name evidence="10 11" type="primary">LOC104603861</name>
</gene>
<evidence type="ECO:0000313" key="9">
    <source>
        <dbReference type="Proteomes" id="UP000189703"/>
    </source>
</evidence>
<dbReference type="OrthoDB" id="10265971at2759"/>
<feature type="region of interest" description="Disordered" evidence="8">
    <location>
        <begin position="1"/>
        <end position="59"/>
    </location>
</feature>
<keyword evidence="6" id="KW-0539">Nucleus</keyword>
<dbReference type="GO" id="GO:0033314">
    <property type="term" value="P:mitotic DNA replication checkpoint signaling"/>
    <property type="evidence" value="ECO:0000318"/>
    <property type="project" value="GO_Central"/>
</dbReference>
<dbReference type="CDD" id="cd18140">
    <property type="entry name" value="HLD_clamp_RFC"/>
    <property type="match status" value="1"/>
</dbReference>
<feature type="compositionally biased region" description="Basic residues" evidence="8">
    <location>
        <begin position="39"/>
        <end position="48"/>
    </location>
</feature>
<dbReference type="InterPro" id="IPR027417">
    <property type="entry name" value="P-loop_NTPase"/>
</dbReference>
<dbReference type="FunFam" id="3.40.50.300:FF:001661">
    <property type="entry name" value="RAD17 checkpoint clamp loader component"/>
    <property type="match status" value="1"/>
</dbReference>
<keyword evidence="9" id="KW-1185">Reference proteome</keyword>
<feature type="compositionally biased region" description="Low complexity" evidence="8">
    <location>
        <begin position="24"/>
        <end position="37"/>
    </location>
</feature>
<comment type="subcellular location">
    <subcellularLocation>
        <location evidence="1">Nucleus</location>
    </subcellularLocation>
</comment>
<accession>A0A1U8Q8H1</accession>
<keyword evidence="5" id="KW-0067">ATP-binding</keyword>
<dbReference type="Pfam" id="PF03215">
    <property type="entry name" value="Rad17"/>
    <property type="match status" value="1"/>
</dbReference>
<dbReference type="OMA" id="YNCLKMA"/>
<dbReference type="GO" id="GO:0000077">
    <property type="term" value="P:DNA damage checkpoint signaling"/>
    <property type="evidence" value="ECO:0000318"/>
    <property type="project" value="GO_Central"/>
</dbReference>
<evidence type="ECO:0000256" key="6">
    <source>
        <dbReference type="ARBA" id="ARBA00023242"/>
    </source>
</evidence>
<sequence>MGKGHVVIVSSSDDEDGARSRSAKWCSSKSKSLQSVSHRNSRSSKRARLSGSGSRLFTESRGGEEVSFDALYDDFHEGLQGFTVVSGAENRNTNKLWVDKYRPLSLSELSVHRKKVEVVKMWLEERLRYYTTVRRMPGDKVCNCVLLITGQAGIGKSATIHAIAAHLGARLCEWNTPTPTLWQEYMHNVNSGVRYMSKLDEFESFVERVRKYPLLPLSLTGASEKPVILLIDDLPLMNGRVAYKRLCNCLFVLARSTQIPTVILITEYAKVESGDNTTLDWEELQSSLESAGASKITFNPVTVNSIKKILSRICKEEQCNVTVEQIDQIARSSGGDIRHAITSLQYFCLRPGLMHSFPLSTLSTSHSKEKLEFGPLDDGFSLLRGRDETLSLFHALGKFLHNKREAVEGTGFGQDHFLLKEKLVRLPWKMDAPEKVLSQAHGKARLIADFLHENVLDFISDEAVEDAWAVASYLSDADCLLSTHLSGATSPQVITSKYELENIAQLAAASVAVRGVLFGNSHPSPSRWHSIRSPKLWQVEQSSKRNKTLFARNRFEACSSLNSYTMSVTATELTPALKWVGLKASEGQVTQEFFMSSKMEIDGSDWESSDDLDTEAMGEDDNDEIEEW</sequence>
<keyword evidence="7" id="KW-0131">Cell cycle</keyword>
<feature type="region of interest" description="Disordered" evidence="8">
    <location>
        <begin position="601"/>
        <end position="628"/>
    </location>
</feature>
<dbReference type="Gene3D" id="3.40.50.300">
    <property type="entry name" value="P-loop containing nucleotide triphosphate hydrolases"/>
    <property type="match status" value="1"/>
</dbReference>
<dbReference type="PANTHER" id="PTHR12172:SF0">
    <property type="entry name" value="CELL CYCLE CHECKPOINT PROTEIN RAD17"/>
    <property type="match status" value="1"/>
</dbReference>
<evidence type="ECO:0000256" key="8">
    <source>
        <dbReference type="SAM" id="MobiDB-lite"/>
    </source>
</evidence>
<evidence type="ECO:0000256" key="7">
    <source>
        <dbReference type="ARBA" id="ARBA00023306"/>
    </source>
</evidence>
<evidence type="ECO:0000256" key="3">
    <source>
        <dbReference type="ARBA" id="ARBA00022741"/>
    </source>
</evidence>
<keyword evidence="3" id="KW-0547">Nucleotide-binding</keyword>
<dbReference type="PANTHER" id="PTHR12172">
    <property type="entry name" value="CELL CYCLE CHECKPOINT PROTEIN RAD17"/>
    <property type="match status" value="1"/>
</dbReference>
<evidence type="ECO:0000256" key="4">
    <source>
        <dbReference type="ARBA" id="ARBA00022763"/>
    </source>
</evidence>
<name>A0A1U8Q8H1_NELNU</name>
<dbReference type="eggNOG" id="KOG1970">
    <property type="taxonomic scope" value="Eukaryota"/>
</dbReference>
<dbReference type="AlphaFoldDB" id="A0A1U8Q8H1"/>
<dbReference type="InterPro" id="IPR047854">
    <property type="entry name" value="RFC_lid"/>
</dbReference>
<dbReference type="STRING" id="4432.A0A1U8Q8H1"/>
<evidence type="ECO:0000256" key="5">
    <source>
        <dbReference type="ARBA" id="ARBA00022840"/>
    </source>
</evidence>
<dbReference type="KEGG" id="nnu:104603861"/>
<dbReference type="RefSeq" id="XP_019054380.1">
    <property type="nucleotide sequence ID" value="XM_019198835.1"/>
</dbReference>
<dbReference type="RefSeq" id="XP_019054379.1">
    <property type="nucleotide sequence ID" value="XM_019198834.1"/>
</dbReference>
<comment type="similarity">
    <text evidence="2">Belongs to the rad17/RAD24 family.</text>
</comment>
<keyword evidence="4" id="KW-0227">DNA damage</keyword>
<reference evidence="10 11" key="1">
    <citation type="submission" date="2025-04" db="UniProtKB">
        <authorList>
            <consortium name="RefSeq"/>
        </authorList>
    </citation>
    <scope>IDENTIFICATION</scope>
</reference>
<proteinExistence type="inferred from homology"/>
<dbReference type="GO" id="GO:0003682">
    <property type="term" value="F:chromatin binding"/>
    <property type="evidence" value="ECO:0000318"/>
    <property type="project" value="GO_Central"/>
</dbReference>